<keyword evidence="3" id="KW-0732">Signal</keyword>
<feature type="signal peptide" evidence="3">
    <location>
        <begin position="1"/>
        <end position="23"/>
    </location>
</feature>
<evidence type="ECO:0000313" key="5">
    <source>
        <dbReference type="EMBL" id="KAJ3509924.1"/>
    </source>
</evidence>
<name>A0A9W8K222_9AGAR</name>
<evidence type="ECO:0000256" key="1">
    <source>
        <dbReference type="ARBA" id="ARBA00005466"/>
    </source>
</evidence>
<dbReference type="PANTHER" id="PTHR13878:SF91">
    <property type="entry name" value="FAD BINDING DOMAIN PROTEIN (AFU_ORTHOLOGUE AFUA_6G12070)-RELATED"/>
    <property type="match status" value="1"/>
</dbReference>
<comment type="caution">
    <text evidence="5">The sequence shown here is derived from an EMBL/GenBank/DDBJ whole genome shotgun (WGS) entry which is preliminary data.</text>
</comment>
<dbReference type="InterPro" id="IPR006094">
    <property type="entry name" value="Oxid_FAD_bind_N"/>
</dbReference>
<dbReference type="GO" id="GO:0071949">
    <property type="term" value="F:FAD binding"/>
    <property type="evidence" value="ECO:0007669"/>
    <property type="project" value="InterPro"/>
</dbReference>
<comment type="similarity">
    <text evidence="1">Belongs to the oxygen-dependent FAD-linked oxidoreductase family.</text>
</comment>
<dbReference type="InterPro" id="IPR016166">
    <property type="entry name" value="FAD-bd_PCMH"/>
</dbReference>
<dbReference type="Proteomes" id="UP001148786">
    <property type="component" value="Unassembled WGS sequence"/>
</dbReference>
<organism evidence="5 6">
    <name type="scientific">Agrocybe chaxingu</name>
    <dbReference type="NCBI Taxonomy" id="84603"/>
    <lineage>
        <taxon>Eukaryota</taxon>
        <taxon>Fungi</taxon>
        <taxon>Dikarya</taxon>
        <taxon>Basidiomycota</taxon>
        <taxon>Agaricomycotina</taxon>
        <taxon>Agaricomycetes</taxon>
        <taxon>Agaricomycetidae</taxon>
        <taxon>Agaricales</taxon>
        <taxon>Agaricineae</taxon>
        <taxon>Strophariaceae</taxon>
        <taxon>Agrocybe</taxon>
    </lineage>
</organism>
<keyword evidence="6" id="KW-1185">Reference proteome</keyword>
<feature type="chain" id="PRO_5040924969" description="FAD-binding PCMH-type domain-containing protein" evidence="3">
    <location>
        <begin position="24"/>
        <end position="270"/>
    </location>
</feature>
<dbReference type="PROSITE" id="PS51387">
    <property type="entry name" value="FAD_PCMH"/>
    <property type="match status" value="1"/>
</dbReference>
<dbReference type="InterPro" id="IPR050432">
    <property type="entry name" value="FAD-linked_Oxidoreductases_BP"/>
</dbReference>
<dbReference type="OrthoDB" id="9983560at2759"/>
<dbReference type="EMBL" id="JANKHO010000437">
    <property type="protein sequence ID" value="KAJ3509924.1"/>
    <property type="molecule type" value="Genomic_DNA"/>
</dbReference>
<protein>
    <recommendedName>
        <fullName evidence="4">FAD-binding PCMH-type domain-containing protein</fullName>
    </recommendedName>
</protein>
<dbReference type="PANTHER" id="PTHR13878">
    <property type="entry name" value="GULONOLACTONE OXIDASE"/>
    <property type="match status" value="1"/>
</dbReference>
<reference evidence="5" key="1">
    <citation type="submission" date="2022-07" db="EMBL/GenBank/DDBJ databases">
        <title>Genome Sequence of Agrocybe chaxingu.</title>
        <authorList>
            <person name="Buettner E."/>
        </authorList>
    </citation>
    <scope>NUCLEOTIDE SEQUENCE</scope>
    <source>
        <strain evidence="5">MP-N11</strain>
    </source>
</reference>
<keyword evidence="2" id="KW-0560">Oxidoreductase</keyword>
<dbReference type="Pfam" id="PF01565">
    <property type="entry name" value="FAD_binding_4"/>
    <property type="match status" value="1"/>
</dbReference>
<dbReference type="Gene3D" id="3.30.465.10">
    <property type="match status" value="1"/>
</dbReference>
<evidence type="ECO:0000313" key="6">
    <source>
        <dbReference type="Proteomes" id="UP001148786"/>
    </source>
</evidence>
<evidence type="ECO:0000259" key="4">
    <source>
        <dbReference type="PROSITE" id="PS51387"/>
    </source>
</evidence>
<dbReference type="InterPro" id="IPR016169">
    <property type="entry name" value="FAD-bd_PCMH_sub2"/>
</dbReference>
<dbReference type="AlphaFoldDB" id="A0A9W8K222"/>
<sequence>MSSHRRTVALFVLTFSLFSIGEAAPKQCRCLYGQSCWPNQSAFAALSRQISQPLINPVPPASACYPASSPSGDCAAVLTNFQDGLWRADQPGAMQSPAFETYTLPNGTIEGCYSNTTLGLPCLQGNVPPVGVDARTVGDVQAAVVFAKKNNLRLVIKNSGHDYLGRSAGRGGFMLWTHHLKERSFNSRFIPQGAPRSERKTYQAVTLGSGVQWGEAYDYVNQQGRFILGGLSLDGTVGAAGGWILGGGHSTFSSTFGFGKCVSKFGFHLN</sequence>
<proteinExistence type="inferred from homology"/>
<dbReference type="GO" id="GO:0016491">
    <property type="term" value="F:oxidoreductase activity"/>
    <property type="evidence" value="ECO:0007669"/>
    <property type="project" value="UniProtKB-KW"/>
</dbReference>
<evidence type="ECO:0000256" key="2">
    <source>
        <dbReference type="ARBA" id="ARBA00023002"/>
    </source>
</evidence>
<gene>
    <name evidence="5" type="ORF">NLJ89_g4956</name>
</gene>
<dbReference type="SUPFAM" id="SSF56176">
    <property type="entry name" value="FAD-binding/transporter-associated domain-like"/>
    <property type="match status" value="1"/>
</dbReference>
<accession>A0A9W8K222</accession>
<dbReference type="InterPro" id="IPR036318">
    <property type="entry name" value="FAD-bd_PCMH-like_sf"/>
</dbReference>
<evidence type="ECO:0000256" key="3">
    <source>
        <dbReference type="SAM" id="SignalP"/>
    </source>
</evidence>
<feature type="domain" description="FAD-binding PCMH-type" evidence="4">
    <location>
        <begin position="124"/>
        <end position="270"/>
    </location>
</feature>